<comment type="caution">
    <text evidence="2">The sequence shown here is derived from an EMBL/GenBank/DDBJ whole genome shotgun (WGS) entry which is preliminary data.</text>
</comment>
<keyword evidence="1" id="KW-0472">Membrane</keyword>
<proteinExistence type="predicted"/>
<dbReference type="InterPro" id="IPR012902">
    <property type="entry name" value="N_methyl_site"/>
</dbReference>
<dbReference type="Proteomes" id="UP000060487">
    <property type="component" value="Unassembled WGS sequence"/>
</dbReference>
<sequence>MKNKTYIADEKAFTLIEIVVTIVIMGIVSVFAGYGITQVTSGYVYAKVNAETQQKALLAMNRIERELIILSSVTTTSSSPTSITYTSYKQSATSTSHILAILGTTITLDGDTLVDLVDSFTLSYLNTYDDASPSQTWTSTSKVIQYTISLKDKNGNTTSFTNRVVPRGL</sequence>
<dbReference type="InterPro" id="IPR045584">
    <property type="entry name" value="Pilin-like"/>
</dbReference>
<keyword evidence="3" id="KW-1185">Reference proteome</keyword>
<evidence type="ECO:0000313" key="3">
    <source>
        <dbReference type="Proteomes" id="UP000060487"/>
    </source>
</evidence>
<dbReference type="Pfam" id="PF07963">
    <property type="entry name" value="N_methyl"/>
    <property type="match status" value="1"/>
</dbReference>
<protein>
    <submittedName>
        <fullName evidence="2">Prepilin-type N-terminal cleavage/methylation domain-containing protein</fullName>
    </submittedName>
</protein>
<reference evidence="2 3" key="1">
    <citation type="submission" date="2015-11" db="EMBL/GenBank/DDBJ databases">
        <authorList>
            <person name="Lin W."/>
        </authorList>
    </citation>
    <scope>NUCLEOTIDE SEQUENCE [LARGE SCALE GENOMIC DNA]</scope>
    <source>
        <strain evidence="2 3">HCH-1</strain>
    </source>
</reference>
<dbReference type="EMBL" id="LNQR01000129">
    <property type="protein sequence ID" value="KWT75627.1"/>
    <property type="molecule type" value="Genomic_DNA"/>
</dbReference>
<dbReference type="NCBIfam" id="TIGR02532">
    <property type="entry name" value="IV_pilin_GFxxxE"/>
    <property type="match status" value="1"/>
</dbReference>
<keyword evidence="1" id="KW-0812">Transmembrane</keyword>
<dbReference type="SUPFAM" id="SSF54523">
    <property type="entry name" value="Pili subunits"/>
    <property type="match status" value="1"/>
</dbReference>
<evidence type="ECO:0000256" key="1">
    <source>
        <dbReference type="SAM" id="Phobius"/>
    </source>
</evidence>
<evidence type="ECO:0000313" key="2">
    <source>
        <dbReference type="EMBL" id="KWT75627.1"/>
    </source>
</evidence>
<organism evidence="2 3">
    <name type="scientific">Candidatus Magnetominusculus xianensis</name>
    <dbReference type="NCBI Taxonomy" id="1748249"/>
    <lineage>
        <taxon>Bacteria</taxon>
        <taxon>Pseudomonadati</taxon>
        <taxon>Nitrospirota</taxon>
        <taxon>Nitrospiria</taxon>
        <taxon>Nitrospirales</taxon>
        <taxon>Nitrospiraceae</taxon>
        <taxon>Candidatus Magnetominusculus</taxon>
    </lineage>
</organism>
<dbReference type="RefSeq" id="WP_085053828.1">
    <property type="nucleotide sequence ID" value="NZ_LNQR01000129.1"/>
</dbReference>
<feature type="transmembrane region" description="Helical" evidence="1">
    <location>
        <begin position="12"/>
        <end position="36"/>
    </location>
</feature>
<keyword evidence="1" id="KW-1133">Transmembrane helix</keyword>
<accession>A0ABR5SBB0</accession>
<name>A0ABR5SBB0_9BACT</name>
<gene>
    <name evidence="2" type="ORF">ASN18_3227</name>
</gene>